<sequence length="118" mass="13143">MKGRNFIILGLYFLKGAVLPHLVLWVADSGHFISCTNEYLPNGPASHIFRPEYIEDIQDVAISLDLNDKDVEIAVFSPDASELTEEDEGYDNEVNTSVIIVNDVLGSLEVRTGEMFQP</sequence>
<organism evidence="2 3">
    <name type="scientific">Trichonephila clavata</name>
    <name type="common">Joro spider</name>
    <name type="synonym">Nephila clavata</name>
    <dbReference type="NCBI Taxonomy" id="2740835"/>
    <lineage>
        <taxon>Eukaryota</taxon>
        <taxon>Metazoa</taxon>
        <taxon>Ecdysozoa</taxon>
        <taxon>Arthropoda</taxon>
        <taxon>Chelicerata</taxon>
        <taxon>Arachnida</taxon>
        <taxon>Araneae</taxon>
        <taxon>Araneomorphae</taxon>
        <taxon>Entelegynae</taxon>
        <taxon>Araneoidea</taxon>
        <taxon>Nephilidae</taxon>
        <taxon>Trichonephila</taxon>
    </lineage>
</organism>
<evidence type="ECO:0000313" key="3">
    <source>
        <dbReference type="Proteomes" id="UP000887116"/>
    </source>
</evidence>
<evidence type="ECO:0000256" key="1">
    <source>
        <dbReference type="SAM" id="Phobius"/>
    </source>
</evidence>
<gene>
    <name evidence="2" type="ORF">TNCT_715181</name>
</gene>
<keyword evidence="1" id="KW-1133">Transmembrane helix</keyword>
<evidence type="ECO:0000313" key="2">
    <source>
        <dbReference type="EMBL" id="GFR32772.1"/>
    </source>
</evidence>
<name>A0A8X6M5G7_TRICU</name>
<reference evidence="2" key="1">
    <citation type="submission" date="2020-07" db="EMBL/GenBank/DDBJ databases">
        <title>Multicomponent nature underlies the extraordinary mechanical properties of spider dragline silk.</title>
        <authorList>
            <person name="Kono N."/>
            <person name="Nakamura H."/>
            <person name="Mori M."/>
            <person name="Yoshida Y."/>
            <person name="Ohtoshi R."/>
            <person name="Malay A.D."/>
            <person name="Moran D.A.P."/>
            <person name="Tomita M."/>
            <person name="Numata K."/>
            <person name="Arakawa K."/>
        </authorList>
    </citation>
    <scope>NUCLEOTIDE SEQUENCE</scope>
</reference>
<accession>A0A8X6M5G7</accession>
<keyword evidence="1" id="KW-0472">Membrane</keyword>
<keyword evidence="3" id="KW-1185">Reference proteome</keyword>
<dbReference type="Proteomes" id="UP000887116">
    <property type="component" value="Unassembled WGS sequence"/>
</dbReference>
<keyword evidence="1" id="KW-0812">Transmembrane</keyword>
<protein>
    <submittedName>
        <fullName evidence="2">Uncharacterized protein</fullName>
    </submittedName>
</protein>
<proteinExistence type="predicted"/>
<feature type="transmembrane region" description="Helical" evidence="1">
    <location>
        <begin position="7"/>
        <end position="27"/>
    </location>
</feature>
<dbReference type="AlphaFoldDB" id="A0A8X6M5G7"/>
<comment type="caution">
    <text evidence="2">The sequence shown here is derived from an EMBL/GenBank/DDBJ whole genome shotgun (WGS) entry which is preliminary data.</text>
</comment>
<dbReference type="EMBL" id="BMAO01009710">
    <property type="protein sequence ID" value="GFR32772.1"/>
    <property type="molecule type" value="Genomic_DNA"/>
</dbReference>